<evidence type="ECO:0000313" key="2">
    <source>
        <dbReference type="EMBL" id="CAB0001812.1"/>
    </source>
</evidence>
<sequence>MKRPAMPRLTRRKESQNPGCQLLPILHPYMPHLRKIEPAWPPLAEGARVLSINLNALEDIRSSLSSRPKQPHA</sequence>
<evidence type="ECO:0000313" key="3">
    <source>
        <dbReference type="Proteomes" id="UP000479000"/>
    </source>
</evidence>
<keyword evidence="3" id="KW-1185">Reference proteome</keyword>
<dbReference type="EMBL" id="CADCXU010011605">
    <property type="protein sequence ID" value="CAB0001812.1"/>
    <property type="molecule type" value="Genomic_DNA"/>
</dbReference>
<gene>
    <name evidence="2" type="ORF">NTEN_LOCUS7599</name>
</gene>
<protein>
    <submittedName>
        <fullName evidence="2">Uncharacterized protein</fullName>
    </submittedName>
</protein>
<accession>A0A6H5GFR4</accession>
<reference evidence="2 3" key="1">
    <citation type="submission" date="2020-02" db="EMBL/GenBank/DDBJ databases">
        <authorList>
            <person name="Ferguson B K."/>
        </authorList>
    </citation>
    <scope>NUCLEOTIDE SEQUENCE [LARGE SCALE GENOMIC DNA]</scope>
</reference>
<feature type="region of interest" description="Disordered" evidence="1">
    <location>
        <begin position="1"/>
        <end position="20"/>
    </location>
</feature>
<name>A0A6H5GFR4_9HEMI</name>
<feature type="compositionally biased region" description="Basic residues" evidence="1">
    <location>
        <begin position="1"/>
        <end position="11"/>
    </location>
</feature>
<organism evidence="2 3">
    <name type="scientific">Nesidiocoris tenuis</name>
    <dbReference type="NCBI Taxonomy" id="355587"/>
    <lineage>
        <taxon>Eukaryota</taxon>
        <taxon>Metazoa</taxon>
        <taxon>Ecdysozoa</taxon>
        <taxon>Arthropoda</taxon>
        <taxon>Hexapoda</taxon>
        <taxon>Insecta</taxon>
        <taxon>Pterygota</taxon>
        <taxon>Neoptera</taxon>
        <taxon>Paraneoptera</taxon>
        <taxon>Hemiptera</taxon>
        <taxon>Heteroptera</taxon>
        <taxon>Panheteroptera</taxon>
        <taxon>Cimicomorpha</taxon>
        <taxon>Miridae</taxon>
        <taxon>Dicyphina</taxon>
        <taxon>Nesidiocoris</taxon>
    </lineage>
</organism>
<evidence type="ECO:0000256" key="1">
    <source>
        <dbReference type="SAM" id="MobiDB-lite"/>
    </source>
</evidence>
<dbReference type="AlphaFoldDB" id="A0A6H5GFR4"/>
<proteinExistence type="predicted"/>
<dbReference type="Proteomes" id="UP000479000">
    <property type="component" value="Unassembled WGS sequence"/>
</dbReference>